<comment type="caution">
    <text evidence="3">The sequence shown here is derived from an EMBL/GenBank/DDBJ whole genome shotgun (WGS) entry which is preliminary data.</text>
</comment>
<dbReference type="Gene3D" id="3.40.50.720">
    <property type="entry name" value="NAD(P)-binding Rossmann-like Domain"/>
    <property type="match status" value="1"/>
</dbReference>
<dbReference type="GO" id="GO:0016491">
    <property type="term" value="F:oxidoreductase activity"/>
    <property type="evidence" value="ECO:0007669"/>
    <property type="project" value="UniProtKB-KW"/>
</dbReference>
<proteinExistence type="inferred from homology"/>
<dbReference type="InterPro" id="IPR036291">
    <property type="entry name" value="NAD(P)-bd_dom_sf"/>
</dbReference>
<name>A0A0F9WYM5_9ZZZZ</name>
<organism evidence="3">
    <name type="scientific">marine sediment metagenome</name>
    <dbReference type="NCBI Taxonomy" id="412755"/>
    <lineage>
        <taxon>unclassified sequences</taxon>
        <taxon>metagenomes</taxon>
        <taxon>ecological metagenomes</taxon>
    </lineage>
</organism>
<evidence type="ECO:0000256" key="2">
    <source>
        <dbReference type="ARBA" id="ARBA00023002"/>
    </source>
</evidence>
<protein>
    <recommendedName>
        <fullName evidence="4">Short-chain dehydrogenase/reductase SDR</fullName>
    </recommendedName>
</protein>
<sequence>MKTKVVLITGGSSGIGKAIGIHLKKLGYKVYGTTRDKNKYPSFSEFPLLELDVRNEATIKSCIASLLEKEERIDVLVNNAGVGITGPMEETPHDEVLKAFATNFNGPLNVMNQVLPVMRKQKGGLIINITSIAGYMGLPYRGIYSASKGALEIVTESYRMETKSFGIKLTTLAPGDFATNIAYGRYHTPVFDNSPYREAYRATLEAIDADVDSGGDPSEVGKKIAQIIETKNPKPHYKVGTFIQKFSLTLKNLLPGSWFEKLLESHSSH</sequence>
<dbReference type="InterPro" id="IPR051911">
    <property type="entry name" value="SDR_oxidoreductase"/>
</dbReference>
<comment type="similarity">
    <text evidence="1">Belongs to the short-chain dehydrogenases/reductases (SDR) family.</text>
</comment>
<evidence type="ECO:0000256" key="1">
    <source>
        <dbReference type="ARBA" id="ARBA00006484"/>
    </source>
</evidence>
<dbReference type="Pfam" id="PF00106">
    <property type="entry name" value="adh_short"/>
    <property type="match status" value="1"/>
</dbReference>
<accession>A0A0F9WYM5</accession>
<dbReference type="AlphaFoldDB" id="A0A0F9WYM5"/>
<dbReference type="PRINTS" id="PR00081">
    <property type="entry name" value="GDHRDH"/>
</dbReference>
<evidence type="ECO:0008006" key="4">
    <source>
        <dbReference type="Google" id="ProtNLM"/>
    </source>
</evidence>
<keyword evidence="2" id="KW-0560">Oxidoreductase</keyword>
<evidence type="ECO:0000313" key="3">
    <source>
        <dbReference type="EMBL" id="KKN84148.1"/>
    </source>
</evidence>
<dbReference type="PANTHER" id="PTHR43976">
    <property type="entry name" value="SHORT CHAIN DEHYDROGENASE"/>
    <property type="match status" value="1"/>
</dbReference>
<dbReference type="PANTHER" id="PTHR43976:SF16">
    <property type="entry name" value="SHORT-CHAIN DEHYDROGENASE_REDUCTASE FAMILY PROTEIN"/>
    <property type="match status" value="1"/>
</dbReference>
<dbReference type="InterPro" id="IPR002347">
    <property type="entry name" value="SDR_fam"/>
</dbReference>
<reference evidence="3" key="1">
    <citation type="journal article" date="2015" name="Nature">
        <title>Complex archaea that bridge the gap between prokaryotes and eukaryotes.</title>
        <authorList>
            <person name="Spang A."/>
            <person name="Saw J.H."/>
            <person name="Jorgensen S.L."/>
            <person name="Zaremba-Niedzwiedzka K."/>
            <person name="Martijn J."/>
            <person name="Lind A.E."/>
            <person name="van Eijk R."/>
            <person name="Schleper C."/>
            <person name="Guy L."/>
            <person name="Ettema T.J."/>
        </authorList>
    </citation>
    <scope>NUCLEOTIDE SEQUENCE</scope>
</reference>
<gene>
    <name evidence="3" type="ORF">LCGC14_0292310</name>
</gene>
<dbReference type="EMBL" id="LAZR01000175">
    <property type="protein sequence ID" value="KKN84148.1"/>
    <property type="molecule type" value="Genomic_DNA"/>
</dbReference>
<dbReference type="PROSITE" id="PS00061">
    <property type="entry name" value="ADH_SHORT"/>
    <property type="match status" value="1"/>
</dbReference>
<dbReference type="PRINTS" id="PR00080">
    <property type="entry name" value="SDRFAMILY"/>
</dbReference>
<dbReference type="InterPro" id="IPR020904">
    <property type="entry name" value="Sc_DH/Rdtase_CS"/>
</dbReference>
<dbReference type="SUPFAM" id="SSF51735">
    <property type="entry name" value="NAD(P)-binding Rossmann-fold domains"/>
    <property type="match status" value="1"/>
</dbReference>
<dbReference type="CDD" id="cd05374">
    <property type="entry name" value="17beta-HSD-like_SDR_c"/>
    <property type="match status" value="1"/>
</dbReference>